<dbReference type="PRINTS" id="PR00344">
    <property type="entry name" value="BCTRLSENSOR"/>
</dbReference>
<dbReference type="Pfam" id="PF13424">
    <property type="entry name" value="TPR_12"/>
    <property type="match status" value="1"/>
</dbReference>
<feature type="repeat" description="TPR" evidence="4">
    <location>
        <begin position="204"/>
        <end position="237"/>
    </location>
</feature>
<keyword evidence="4" id="KW-0802">TPR repeat</keyword>
<evidence type="ECO:0000256" key="4">
    <source>
        <dbReference type="PROSITE-ProRule" id="PRU00339"/>
    </source>
</evidence>
<dbReference type="SUPFAM" id="SSF48452">
    <property type="entry name" value="TPR-like"/>
    <property type="match status" value="2"/>
</dbReference>
<dbReference type="OrthoDB" id="1269247at2"/>
<keyword evidence="6" id="KW-1133">Transmembrane helix</keyword>
<dbReference type="AlphaFoldDB" id="A0A327P838"/>
<sequence>MIPYLLVWILPFVLPVQQSQTDSLKKIIETTDNDSLKASSLYNLSKLYYTFDQDTAILYGKEAIAIAKERGLKIIEANAMNIVGVSYLIQSDYESSLSTHLEALGIRETLQDTTGIIESTMNLGNIYYRLHEPEKAVVQYQKSLTLAQLINHERAMSLLYNNIGSFYLDRWLSFKEAEDFNKTKEYLEKSKAIKEKLNDKRSLTNTLLQLGELYYESGEKQRGIRLLTQALDIAEELNNTEGRLSALGTLSDYHRDNKSLAQALDYAAQAYELAQQTKSNYQISIAASKMAHLSALNKDFEKAYEFQRVKEASNDSIFNDSRQKIRTELEIQYESEKKELENQRLIKDQELSELAITRKNELLFTFIIVAILLIGLAWYQLNTNQKLYAAHRALKEINSKVQAQNQRIQQQSDQLSSTNLELKQANSFRDKLFSIISHDLRAPFSSLSTSLELWESGDLSKKDMDFVLSSIALDANAASNLLSNLLTWTRTQMSSDKVKNSGIALADLITENKNLFAKQLEQKNLKLNNKIPSDFTITTDRDRLNFILRNILSNAIKFTPQGGDICVEIAPNHLSTIIIRDSGVGMNQSQQDSLFNNKQYSTSGTNGEQGTGIGLMLSKDFADSIGATISVSSELGKSTTFRLEF</sequence>
<evidence type="ECO:0000256" key="1">
    <source>
        <dbReference type="ARBA" id="ARBA00000085"/>
    </source>
</evidence>
<dbReference type="EMBL" id="QLLK01000007">
    <property type="protein sequence ID" value="RAI88409.1"/>
    <property type="molecule type" value="Genomic_DNA"/>
</dbReference>
<accession>A0A327P838</accession>
<evidence type="ECO:0000259" key="7">
    <source>
        <dbReference type="PROSITE" id="PS50109"/>
    </source>
</evidence>
<feature type="transmembrane region" description="Helical" evidence="6">
    <location>
        <begin position="362"/>
        <end position="381"/>
    </location>
</feature>
<dbReference type="Gene3D" id="1.25.40.10">
    <property type="entry name" value="Tetratricopeptide repeat domain"/>
    <property type="match status" value="2"/>
</dbReference>
<evidence type="ECO:0000256" key="6">
    <source>
        <dbReference type="SAM" id="Phobius"/>
    </source>
</evidence>
<dbReference type="PROSITE" id="PS50005">
    <property type="entry name" value="TPR"/>
    <property type="match status" value="1"/>
</dbReference>
<dbReference type="InterPro" id="IPR019734">
    <property type="entry name" value="TPR_rpt"/>
</dbReference>
<dbReference type="RefSeq" id="WP_111612045.1">
    <property type="nucleotide sequence ID" value="NZ_QLLK01000007.1"/>
</dbReference>
<reference evidence="8 9" key="1">
    <citation type="submission" date="2018-06" db="EMBL/GenBank/DDBJ databases">
        <title>Genomic Encyclopedia of Archaeal and Bacterial Type Strains, Phase II (KMG-II): from individual species to whole genera.</title>
        <authorList>
            <person name="Goeker M."/>
        </authorList>
    </citation>
    <scope>NUCLEOTIDE SEQUENCE [LARGE SCALE GENOMIC DNA]</scope>
    <source>
        <strain evidence="8 9">DSM 23446</strain>
    </source>
</reference>
<gene>
    <name evidence="8" type="ORF">LV83_02709</name>
</gene>
<keyword evidence="9" id="KW-1185">Reference proteome</keyword>
<dbReference type="SMART" id="SM00387">
    <property type="entry name" value="HATPase_c"/>
    <property type="match status" value="1"/>
</dbReference>
<dbReference type="Pfam" id="PF02518">
    <property type="entry name" value="HATPase_c"/>
    <property type="match status" value="1"/>
</dbReference>
<organism evidence="8 9">
    <name type="scientific">Algoriphagus yeomjeoni</name>
    <dbReference type="NCBI Taxonomy" id="291403"/>
    <lineage>
        <taxon>Bacteria</taxon>
        <taxon>Pseudomonadati</taxon>
        <taxon>Bacteroidota</taxon>
        <taxon>Cytophagia</taxon>
        <taxon>Cytophagales</taxon>
        <taxon>Cyclobacteriaceae</taxon>
        <taxon>Algoriphagus</taxon>
    </lineage>
</organism>
<dbReference type="EC" id="2.7.13.3" evidence="2"/>
<dbReference type="PANTHER" id="PTHR43547:SF2">
    <property type="entry name" value="HYBRID SIGNAL TRANSDUCTION HISTIDINE KINASE C"/>
    <property type="match status" value="1"/>
</dbReference>
<evidence type="ECO:0000256" key="3">
    <source>
        <dbReference type="ARBA" id="ARBA00022553"/>
    </source>
</evidence>
<keyword evidence="3" id="KW-0597">Phosphoprotein</keyword>
<dbReference type="GO" id="GO:0000155">
    <property type="term" value="F:phosphorelay sensor kinase activity"/>
    <property type="evidence" value="ECO:0007669"/>
    <property type="project" value="InterPro"/>
</dbReference>
<evidence type="ECO:0000313" key="9">
    <source>
        <dbReference type="Proteomes" id="UP000249610"/>
    </source>
</evidence>
<keyword evidence="5" id="KW-0175">Coiled coil</keyword>
<dbReference type="SMART" id="SM00388">
    <property type="entry name" value="HisKA"/>
    <property type="match status" value="1"/>
</dbReference>
<dbReference type="SUPFAM" id="SSF55874">
    <property type="entry name" value="ATPase domain of HSP90 chaperone/DNA topoisomerase II/histidine kinase"/>
    <property type="match status" value="1"/>
</dbReference>
<dbReference type="Gene3D" id="1.10.287.130">
    <property type="match status" value="1"/>
</dbReference>
<dbReference type="InterPro" id="IPR003661">
    <property type="entry name" value="HisK_dim/P_dom"/>
</dbReference>
<evidence type="ECO:0000256" key="5">
    <source>
        <dbReference type="SAM" id="Coils"/>
    </source>
</evidence>
<dbReference type="PANTHER" id="PTHR43547">
    <property type="entry name" value="TWO-COMPONENT HISTIDINE KINASE"/>
    <property type="match status" value="1"/>
</dbReference>
<dbReference type="InterPro" id="IPR003594">
    <property type="entry name" value="HATPase_dom"/>
</dbReference>
<dbReference type="SMART" id="SM00028">
    <property type="entry name" value="TPR"/>
    <property type="match status" value="3"/>
</dbReference>
<evidence type="ECO:0000313" key="8">
    <source>
        <dbReference type="EMBL" id="RAI88409.1"/>
    </source>
</evidence>
<comment type="catalytic activity">
    <reaction evidence="1">
        <text>ATP + protein L-histidine = ADP + protein N-phospho-L-histidine.</text>
        <dbReference type="EC" id="2.7.13.3"/>
    </reaction>
</comment>
<dbReference type="InterPro" id="IPR036097">
    <property type="entry name" value="HisK_dim/P_sf"/>
</dbReference>
<keyword evidence="8" id="KW-0808">Transferase</keyword>
<dbReference type="InterPro" id="IPR005467">
    <property type="entry name" value="His_kinase_dom"/>
</dbReference>
<keyword evidence="6" id="KW-0472">Membrane</keyword>
<proteinExistence type="predicted"/>
<keyword evidence="6" id="KW-0812">Transmembrane</keyword>
<dbReference type="PROSITE" id="PS50109">
    <property type="entry name" value="HIS_KIN"/>
    <property type="match status" value="1"/>
</dbReference>
<evidence type="ECO:0000256" key="2">
    <source>
        <dbReference type="ARBA" id="ARBA00012438"/>
    </source>
</evidence>
<comment type="caution">
    <text evidence="8">The sequence shown here is derived from an EMBL/GenBank/DDBJ whole genome shotgun (WGS) entry which is preliminary data.</text>
</comment>
<dbReference type="InterPro" id="IPR004358">
    <property type="entry name" value="Sig_transdc_His_kin-like_C"/>
</dbReference>
<feature type="domain" description="Histidine kinase" evidence="7">
    <location>
        <begin position="435"/>
        <end position="645"/>
    </location>
</feature>
<name>A0A327P838_9BACT</name>
<protein>
    <recommendedName>
        <fullName evidence="2">histidine kinase</fullName>
        <ecNumber evidence="2">2.7.13.3</ecNumber>
    </recommendedName>
</protein>
<dbReference type="Proteomes" id="UP000249610">
    <property type="component" value="Unassembled WGS sequence"/>
</dbReference>
<keyword evidence="8" id="KW-0418">Kinase</keyword>
<dbReference type="InterPro" id="IPR036890">
    <property type="entry name" value="HATPase_C_sf"/>
</dbReference>
<dbReference type="InterPro" id="IPR011990">
    <property type="entry name" value="TPR-like_helical_dom_sf"/>
</dbReference>
<dbReference type="CDD" id="cd00082">
    <property type="entry name" value="HisKA"/>
    <property type="match status" value="1"/>
</dbReference>
<feature type="coiled-coil region" evidence="5">
    <location>
        <begin position="391"/>
        <end position="425"/>
    </location>
</feature>
<dbReference type="Gene3D" id="3.30.565.10">
    <property type="entry name" value="Histidine kinase-like ATPase, C-terminal domain"/>
    <property type="match status" value="1"/>
</dbReference>
<dbReference type="SUPFAM" id="SSF47384">
    <property type="entry name" value="Homodimeric domain of signal transducing histidine kinase"/>
    <property type="match status" value="1"/>
</dbReference>